<proteinExistence type="inferred from homology"/>
<dbReference type="InterPro" id="IPR050810">
    <property type="entry name" value="Bact_Secretion_Sys_Channel"/>
</dbReference>
<gene>
    <name evidence="3" type="ORF">QLQ16_15210</name>
</gene>
<keyword evidence="4" id="KW-1185">Reference proteome</keyword>
<evidence type="ECO:0000256" key="1">
    <source>
        <dbReference type="RuleBase" id="RU004003"/>
    </source>
</evidence>
<evidence type="ECO:0000259" key="2">
    <source>
        <dbReference type="Pfam" id="PF00263"/>
    </source>
</evidence>
<dbReference type="Proteomes" id="UP001431902">
    <property type="component" value="Unassembled WGS sequence"/>
</dbReference>
<evidence type="ECO:0000313" key="3">
    <source>
        <dbReference type="EMBL" id="MDI9235185.1"/>
    </source>
</evidence>
<dbReference type="EMBL" id="JASGBH010000015">
    <property type="protein sequence ID" value="MDI9235185.1"/>
    <property type="molecule type" value="Genomic_DNA"/>
</dbReference>
<dbReference type="PANTHER" id="PTHR30332">
    <property type="entry name" value="PROBABLE GENERAL SECRETION PATHWAY PROTEIN D"/>
    <property type="match status" value="1"/>
</dbReference>
<dbReference type="InterPro" id="IPR004846">
    <property type="entry name" value="T2SS/T3SS_dom"/>
</dbReference>
<dbReference type="Pfam" id="PF00263">
    <property type="entry name" value="Secretin"/>
    <property type="match status" value="1"/>
</dbReference>
<organism evidence="3 4">
    <name type="scientific">Limnohabitans lacus</name>
    <dbReference type="NCBI Taxonomy" id="3045173"/>
    <lineage>
        <taxon>Bacteria</taxon>
        <taxon>Pseudomonadati</taxon>
        <taxon>Pseudomonadota</taxon>
        <taxon>Betaproteobacteria</taxon>
        <taxon>Burkholderiales</taxon>
        <taxon>Comamonadaceae</taxon>
        <taxon>Limnohabitans</taxon>
    </lineage>
</organism>
<dbReference type="InterPro" id="IPR001775">
    <property type="entry name" value="GspD/PilQ"/>
</dbReference>
<comment type="similarity">
    <text evidence="1">Belongs to the bacterial secretin family.</text>
</comment>
<dbReference type="PRINTS" id="PR00811">
    <property type="entry name" value="BCTERIALGSPD"/>
</dbReference>
<feature type="domain" description="Type II/III secretion system secretin-like" evidence="2">
    <location>
        <begin position="293"/>
        <end position="466"/>
    </location>
</feature>
<name>A0ABT6XAS2_9BURK</name>
<dbReference type="PANTHER" id="PTHR30332:SF17">
    <property type="entry name" value="TYPE IV PILIATION SYSTEM PROTEIN DR_0774-RELATED"/>
    <property type="match status" value="1"/>
</dbReference>
<comment type="caution">
    <text evidence="3">The sequence shown here is derived from an EMBL/GenBank/DDBJ whole genome shotgun (WGS) entry which is preliminary data.</text>
</comment>
<protein>
    <recommendedName>
        <fullName evidence="2">Type II/III secretion system secretin-like domain-containing protein</fullName>
    </recommendedName>
</protein>
<sequence>MDKLKSYPLQTQAPKVVQTTGNMPPVGRSFDAMDERQAVSMQVSNANLYDLASKLTQRMGYGLSALSSVDVSKTITIHLKAATPAQALRQLAWQAGYVAVINDQDRSVTLTKDAAMVFKVPADELKKLLNTSFKYGGSPVGGGSSGGSGGASGSGGTTFAPVSAEFKVEGNYTNSPAAFQAFIEELAGSNAKVQVYLEAGLIAVRSNGQALKRVHDFLSRYAFDARRQIEVNARVVEVSLSNEFRYGIQWDKVLNAAGTRKFGLNTRSIVGTSTTPAGSFSFSSESVTSVIEALETLTNVDVTSTPQMVITNNSSGVIFEGTQKPYLPSVTSTTTGSGTTATTSLSGSGAYASDGIQMSIHANILDDDNAVLTIVPSAVTLGELKKMLGDQIQMYEQSVRNGGQRISIRSGETVVISGNRYTRGNAVDRGIPGVINAPLIGAVAGGHSKDSAARQTVIIMNARILRPDPMDIVFSESI</sequence>
<dbReference type="RefSeq" id="WP_283225514.1">
    <property type="nucleotide sequence ID" value="NZ_JASGBH010000015.1"/>
</dbReference>
<reference evidence="3" key="1">
    <citation type="submission" date="2023-05" db="EMBL/GenBank/DDBJ databases">
        <title>Limnohabitans sp. strain HM2-2 Genome sequencing and assembly.</title>
        <authorList>
            <person name="Jung Y."/>
        </authorList>
    </citation>
    <scope>NUCLEOTIDE SEQUENCE</scope>
    <source>
        <strain evidence="3">HM2-2</strain>
    </source>
</reference>
<accession>A0ABT6XAS2</accession>
<evidence type="ECO:0000313" key="4">
    <source>
        <dbReference type="Proteomes" id="UP001431902"/>
    </source>
</evidence>